<dbReference type="Pfam" id="PF04264">
    <property type="entry name" value="YceI"/>
    <property type="match status" value="1"/>
</dbReference>
<proteinExistence type="predicted"/>
<feature type="chain" id="PRO_5035199524" evidence="1">
    <location>
        <begin position="21"/>
        <end position="188"/>
    </location>
</feature>
<dbReference type="SUPFAM" id="SSF101874">
    <property type="entry name" value="YceI-like"/>
    <property type="match status" value="1"/>
</dbReference>
<dbReference type="KEGG" id="ddz:DSYM_00410"/>
<dbReference type="SMART" id="SM00867">
    <property type="entry name" value="YceI"/>
    <property type="match status" value="1"/>
</dbReference>
<dbReference type="PANTHER" id="PTHR34406">
    <property type="entry name" value="PROTEIN YCEI"/>
    <property type="match status" value="1"/>
</dbReference>
<organism evidence="3 4">
    <name type="scientific">Candidatus Desulfobacillus denitrificans</name>
    <dbReference type="NCBI Taxonomy" id="2608985"/>
    <lineage>
        <taxon>Bacteria</taxon>
        <taxon>Pseudomonadati</taxon>
        <taxon>Pseudomonadota</taxon>
        <taxon>Betaproteobacteria</taxon>
        <taxon>Candidatus Desulfobacillus</taxon>
    </lineage>
</organism>
<accession>A0A809RIW3</accession>
<dbReference type="EMBL" id="AP021857">
    <property type="protein sequence ID" value="BBO19342.1"/>
    <property type="molecule type" value="Genomic_DNA"/>
</dbReference>
<dbReference type="AlphaFoldDB" id="A0A809RIW3"/>
<sequence length="188" mass="20326">MKLKALAAVLSALTFAPAFAQTYNVEPNHTYPSFEAGHLGISVWRGKFTKTSGSVTLDRAAKTGTVDIAVDPASIDFGHAKMEEHARGKDFFNTEAFPKITYKGKISKWNGDAPAAVEGEMTLLGATKPFNLTINSFKCIPHPMLKREVCGADASGSFKRSDFGMKYGLPLHGDDMKVAIQIEAIKAD</sequence>
<dbReference type="InterPro" id="IPR036761">
    <property type="entry name" value="TTHA0802/YceI-like_sf"/>
</dbReference>
<dbReference type="Gene3D" id="2.40.128.110">
    <property type="entry name" value="Lipid/polyisoprenoid-binding, YceI-like"/>
    <property type="match status" value="1"/>
</dbReference>
<reference evidence="3" key="1">
    <citation type="journal article" name="DNA Res.">
        <title>The physiological potential of anammox bacteria as revealed by their core genome structure.</title>
        <authorList>
            <person name="Okubo T."/>
            <person name="Toyoda A."/>
            <person name="Fukuhara K."/>
            <person name="Uchiyama I."/>
            <person name="Harigaya Y."/>
            <person name="Kuroiwa M."/>
            <person name="Suzuki T."/>
            <person name="Murakami Y."/>
            <person name="Suwa Y."/>
            <person name="Takami H."/>
        </authorList>
    </citation>
    <scope>NUCLEOTIDE SEQUENCE</scope>
    <source>
        <strain evidence="3">317325-3</strain>
    </source>
</reference>
<dbReference type="Proteomes" id="UP000662914">
    <property type="component" value="Chromosome"/>
</dbReference>
<name>A0A809RIW3_9PROT</name>
<feature type="signal peptide" evidence="1">
    <location>
        <begin position="1"/>
        <end position="20"/>
    </location>
</feature>
<evidence type="ECO:0000256" key="1">
    <source>
        <dbReference type="SAM" id="SignalP"/>
    </source>
</evidence>
<protein>
    <submittedName>
        <fullName evidence="3">Polyisoprenoid-binding protein</fullName>
    </submittedName>
</protein>
<evidence type="ECO:0000313" key="3">
    <source>
        <dbReference type="EMBL" id="BBO19342.1"/>
    </source>
</evidence>
<dbReference type="PANTHER" id="PTHR34406:SF1">
    <property type="entry name" value="PROTEIN YCEI"/>
    <property type="match status" value="1"/>
</dbReference>
<feature type="domain" description="Lipid/polyisoprenoid-binding YceI-like" evidence="2">
    <location>
        <begin position="22"/>
        <end position="185"/>
    </location>
</feature>
<evidence type="ECO:0000259" key="2">
    <source>
        <dbReference type="SMART" id="SM00867"/>
    </source>
</evidence>
<gene>
    <name evidence="3" type="ORF">DSYM_00410</name>
</gene>
<evidence type="ECO:0000313" key="4">
    <source>
        <dbReference type="Proteomes" id="UP000662914"/>
    </source>
</evidence>
<dbReference type="InterPro" id="IPR007372">
    <property type="entry name" value="Lipid/polyisoprenoid-bd_YceI"/>
</dbReference>
<keyword evidence="1" id="KW-0732">Signal</keyword>